<dbReference type="EMBL" id="VLPL01000001">
    <property type="protein sequence ID" value="TSJ48032.1"/>
    <property type="molecule type" value="Genomic_DNA"/>
</dbReference>
<evidence type="ECO:0000256" key="4">
    <source>
        <dbReference type="SAM" id="MobiDB-lite"/>
    </source>
</evidence>
<dbReference type="RefSeq" id="WP_144331567.1">
    <property type="nucleotide sequence ID" value="NZ_VLPL01000001.1"/>
</dbReference>
<dbReference type="Pfam" id="PF14905">
    <property type="entry name" value="OMP_b-brl_3"/>
    <property type="match status" value="1"/>
</dbReference>
<reference evidence="6 7" key="1">
    <citation type="submission" date="2019-07" db="EMBL/GenBank/DDBJ databases">
        <authorList>
            <person name="Huq M.A."/>
        </authorList>
    </citation>
    <scope>NUCLEOTIDE SEQUENCE [LARGE SCALE GENOMIC DNA]</scope>
    <source>
        <strain evidence="6 7">MAH-3</strain>
    </source>
</reference>
<dbReference type="InterPro" id="IPR008969">
    <property type="entry name" value="CarboxyPept-like_regulatory"/>
</dbReference>
<feature type="domain" description="Outer membrane protein beta-barrel" evidence="5">
    <location>
        <begin position="373"/>
        <end position="777"/>
    </location>
</feature>
<organism evidence="6 7">
    <name type="scientific">Fluviicola chungangensis</name>
    <dbReference type="NCBI Taxonomy" id="2597671"/>
    <lineage>
        <taxon>Bacteria</taxon>
        <taxon>Pseudomonadati</taxon>
        <taxon>Bacteroidota</taxon>
        <taxon>Flavobacteriia</taxon>
        <taxon>Flavobacteriales</taxon>
        <taxon>Crocinitomicaceae</taxon>
        <taxon>Fluviicola</taxon>
    </lineage>
</organism>
<dbReference type="GO" id="GO:0009279">
    <property type="term" value="C:cell outer membrane"/>
    <property type="evidence" value="ECO:0007669"/>
    <property type="project" value="UniProtKB-SubCell"/>
</dbReference>
<dbReference type="InterPro" id="IPR037066">
    <property type="entry name" value="Plug_dom_sf"/>
</dbReference>
<feature type="region of interest" description="Disordered" evidence="4">
    <location>
        <begin position="787"/>
        <end position="806"/>
    </location>
</feature>
<keyword evidence="7" id="KW-1185">Reference proteome</keyword>
<dbReference type="OrthoDB" id="8764943at2"/>
<dbReference type="SUPFAM" id="SSF49464">
    <property type="entry name" value="Carboxypeptidase regulatory domain-like"/>
    <property type="match status" value="1"/>
</dbReference>
<comment type="caution">
    <text evidence="6">The sequence shown here is derived from an EMBL/GenBank/DDBJ whole genome shotgun (WGS) entry which is preliminary data.</text>
</comment>
<keyword evidence="6" id="KW-0675">Receptor</keyword>
<accession>A0A556N766</accession>
<evidence type="ECO:0000256" key="2">
    <source>
        <dbReference type="ARBA" id="ARBA00023136"/>
    </source>
</evidence>
<dbReference type="InterPro" id="IPR041700">
    <property type="entry name" value="OMP_b-brl_3"/>
</dbReference>
<dbReference type="Gene3D" id="2.170.130.10">
    <property type="entry name" value="TonB-dependent receptor, plug domain"/>
    <property type="match status" value="1"/>
</dbReference>
<comment type="subcellular location">
    <subcellularLocation>
        <location evidence="1">Cell outer membrane</location>
    </subcellularLocation>
</comment>
<evidence type="ECO:0000313" key="6">
    <source>
        <dbReference type="EMBL" id="TSJ48032.1"/>
    </source>
</evidence>
<evidence type="ECO:0000259" key="5">
    <source>
        <dbReference type="Pfam" id="PF14905"/>
    </source>
</evidence>
<protein>
    <submittedName>
        <fullName evidence="6">TonB-dependent receptor</fullName>
    </submittedName>
</protein>
<dbReference type="InterPro" id="IPR036942">
    <property type="entry name" value="Beta-barrel_TonB_sf"/>
</dbReference>
<name>A0A556N766_9FLAO</name>
<dbReference type="SUPFAM" id="SSF56935">
    <property type="entry name" value="Porins"/>
    <property type="match status" value="1"/>
</dbReference>
<evidence type="ECO:0000256" key="3">
    <source>
        <dbReference type="ARBA" id="ARBA00023237"/>
    </source>
</evidence>
<keyword evidence="2" id="KW-0472">Membrane</keyword>
<sequence>MKTRLLICLLVSFQSFSQEKAWIKGRIFNPENESVADAVLFIYSADSTLLSMAVSEEDGHFEADVIPVDTVFIRVTHENFTEFTTPAIPFSAASELNLAFRNKTRQVEEVTVSASKPMIERKPGMMVLNVEQSLSATGSSAFEILEKSPGVSASSTDNISLNGKSGIIVQIDGKAQPMSGTDLANYLRGIPSSAIDKIELISNPSAKYDAAGSAIINIRLKKDTRLGTNGTATVNYGQGVYPKAGAGISLNHRNKKVNIFGSYNYAYRKGFNHLILERRFYQQDTFVGAYIQDNDLKFPVSNHSARFGMDFQLNMKNALSFVVNGMSNAYTIDGINKSDVQMQQDVNSSRFETTNDRKEKWFNGSANVNYKHVLDSSGSEVTADLDYAAYQNENNQRFHTGYYDLNGTPIQNAYILTGDLNGKLAIHAAKVDLHKVLNVKNFLDAGVKSSYVIADNDLEFYDRSTGTPVYDTTKSNHYIYRETIGAGYLTWNYEGKKWSFQLGARGEYTHVKGIQRTTDAVSDTGYFQLFPTAYLGFNLSEKQHFELTMNRRIDRPSYDQLNPFKFYLDPSTYREGNPHLRPQTTYTFELGYSFKNVLFVNAGIATTKDNITEVIAPLTQNQNVTVQTNINLSRADLVYANISAPVQVTKWWNSVNNINAYVALYSGNVAQTNLKNRGSGVLILGTVNTFTLKKDWSIEWNASYHTPEIYAFDHIKEIWHTGIGVQKKILQSRGVIKFAWTDIFYTNYIRANVSFTNYKEYFDVKRDTRVATLSFTYKFGKASVAGSRRRGTGADDLKGRVNTGGG</sequence>
<evidence type="ECO:0000313" key="7">
    <source>
        <dbReference type="Proteomes" id="UP000316008"/>
    </source>
</evidence>
<dbReference type="Gene3D" id="2.40.170.20">
    <property type="entry name" value="TonB-dependent receptor, beta-barrel domain"/>
    <property type="match status" value="1"/>
</dbReference>
<evidence type="ECO:0000256" key="1">
    <source>
        <dbReference type="ARBA" id="ARBA00004442"/>
    </source>
</evidence>
<proteinExistence type="predicted"/>
<gene>
    <name evidence="6" type="ORF">FO442_02560</name>
</gene>
<dbReference type="Proteomes" id="UP000316008">
    <property type="component" value="Unassembled WGS sequence"/>
</dbReference>
<keyword evidence="3" id="KW-0998">Cell outer membrane</keyword>
<dbReference type="AlphaFoldDB" id="A0A556N766"/>